<comment type="similarity">
    <text evidence="4">Belongs to the zinc-containing alcohol dehydrogenase family.</text>
</comment>
<dbReference type="InterPro" id="IPR002328">
    <property type="entry name" value="ADH_Zn_CS"/>
</dbReference>
<dbReference type="Gene3D" id="3.90.180.10">
    <property type="entry name" value="Medium-chain alcohol dehydrogenases, catalytic domain"/>
    <property type="match status" value="1"/>
</dbReference>
<dbReference type="InterPro" id="IPR050129">
    <property type="entry name" value="Zn_alcohol_dh"/>
</dbReference>
<dbReference type="CDD" id="cd08234">
    <property type="entry name" value="threonine_DH_like"/>
    <property type="match status" value="1"/>
</dbReference>
<evidence type="ECO:0000256" key="4">
    <source>
        <dbReference type="RuleBase" id="RU361277"/>
    </source>
</evidence>
<feature type="domain" description="Alcohol dehydrogenase-like C-terminal" evidence="5">
    <location>
        <begin position="221"/>
        <end position="350"/>
    </location>
</feature>
<dbReference type="GO" id="GO:0016491">
    <property type="term" value="F:oxidoreductase activity"/>
    <property type="evidence" value="ECO:0007669"/>
    <property type="project" value="UniProtKB-KW"/>
</dbReference>
<dbReference type="PANTHER" id="PTHR43401:SF2">
    <property type="entry name" value="L-THREONINE 3-DEHYDROGENASE"/>
    <property type="match status" value="1"/>
</dbReference>
<gene>
    <name evidence="7" type="ORF">Tdes44962_MAKER09182</name>
</gene>
<dbReference type="InterPro" id="IPR036291">
    <property type="entry name" value="NAD(P)-bd_dom_sf"/>
</dbReference>
<evidence type="ECO:0000256" key="3">
    <source>
        <dbReference type="ARBA" id="ARBA00023002"/>
    </source>
</evidence>
<dbReference type="EMBL" id="RIBY02001423">
    <property type="protein sequence ID" value="KAH9829068.1"/>
    <property type="molecule type" value="Genomic_DNA"/>
</dbReference>
<protein>
    <submittedName>
        <fullName evidence="7">Alcohol dehydrogenase GroES-like domain</fullName>
    </submittedName>
</protein>
<evidence type="ECO:0000313" key="8">
    <source>
        <dbReference type="Proteomes" id="UP001138500"/>
    </source>
</evidence>
<keyword evidence="8" id="KW-1185">Reference proteome</keyword>
<dbReference type="GO" id="GO:0008270">
    <property type="term" value="F:zinc ion binding"/>
    <property type="evidence" value="ECO:0007669"/>
    <property type="project" value="InterPro"/>
</dbReference>
<dbReference type="InterPro" id="IPR013154">
    <property type="entry name" value="ADH-like_N"/>
</dbReference>
<dbReference type="PANTHER" id="PTHR43401">
    <property type="entry name" value="L-THREONINE 3-DEHYDROGENASE"/>
    <property type="match status" value="1"/>
</dbReference>
<dbReference type="InterPro" id="IPR013149">
    <property type="entry name" value="ADH-like_C"/>
</dbReference>
<keyword evidence="3" id="KW-0560">Oxidoreductase</keyword>
<proteinExistence type="inferred from homology"/>
<reference evidence="7 8" key="1">
    <citation type="journal article" date="2018" name="IMA Fungus">
        <title>IMA Genome-F 10: Nine draft genome sequences of Claviceps purpurea s.lat., including C. arundinis, C. humidiphila, and C. cf. spartinae, pseudomolecules for the pitch canker pathogen Fusarium circinatum, draft genome of Davidsoniella eucalypti, Grosmannia galeiformis, Quambalaria eucalypti, and Teratosphaeria destructans.</title>
        <authorList>
            <person name="Wingfield B.D."/>
            <person name="Liu M."/>
            <person name="Nguyen H.D."/>
            <person name="Lane F.A."/>
            <person name="Morgan S.W."/>
            <person name="De Vos L."/>
            <person name="Wilken P.M."/>
            <person name="Duong T.A."/>
            <person name="Aylward J."/>
            <person name="Coetzee M.P."/>
            <person name="Dadej K."/>
            <person name="De Beer Z.W."/>
            <person name="Findlay W."/>
            <person name="Havenga M."/>
            <person name="Kolarik M."/>
            <person name="Menzies J.G."/>
            <person name="Naidoo K."/>
            <person name="Pochopski O."/>
            <person name="Shoukouhi P."/>
            <person name="Santana Q.C."/>
            <person name="Seifert K.A."/>
            <person name="Soal N."/>
            <person name="Steenkamp E.T."/>
            <person name="Tatham C.T."/>
            <person name="van der Nest M.A."/>
            <person name="Wingfield M.J."/>
        </authorList>
    </citation>
    <scope>NUCLEOTIDE SEQUENCE [LARGE SCALE GENOMIC DNA]</scope>
    <source>
        <strain evidence="7">CMW44962</strain>
    </source>
</reference>
<comment type="caution">
    <text evidence="7">The sequence shown here is derived from an EMBL/GenBank/DDBJ whole genome shotgun (WGS) entry which is preliminary data.</text>
</comment>
<comment type="cofactor">
    <cofactor evidence="4">
        <name>Zn(2+)</name>
        <dbReference type="ChEBI" id="CHEBI:29105"/>
    </cofactor>
</comment>
<dbReference type="Pfam" id="PF00107">
    <property type="entry name" value="ADH_zinc_N"/>
    <property type="match status" value="1"/>
</dbReference>
<dbReference type="SUPFAM" id="SSF50129">
    <property type="entry name" value="GroES-like"/>
    <property type="match status" value="1"/>
</dbReference>
<evidence type="ECO:0000256" key="2">
    <source>
        <dbReference type="ARBA" id="ARBA00022833"/>
    </source>
</evidence>
<name>A0A9W7W3Q0_9PEZI</name>
<sequence>MDARSTVALPTLTALAFSMPEQIHSNGVNGAAVKKRRIDEYEVPQKMKALQYSEPEVFAVEEVDVPQIGGEDVLWEFGQVKISACGVCGTDLHYHKGEFMAKFPLIPGHEATGTVVAIGDHVSNVAIGDRVAVDPMEPCRSCHHCMRDQRLLCENMTGFGGTVPGGFAEFCRYPARQVFPIPPEISPLEACLIEPAACASHGIERMAPKVGSRVLLFGCGPTGMLLAQLLKLNGTANLTIASMPGPKLDLARQMDLADSYVEVLPSNPQAAMEKLKTAHPYGFDIVVEATGAPSVLEQSIFHVAKGGTLVVYGVYDDEVKIAWPPSRIWTYEITILASFCSTLKFPLVMEYLRTKKLNFKGIVNKTYRIEQWAECLEAVRKQEVVKAAIVFD</sequence>
<dbReference type="AlphaFoldDB" id="A0A9W7W3Q0"/>
<keyword evidence="2 4" id="KW-0862">Zinc</keyword>
<dbReference type="PROSITE" id="PS00059">
    <property type="entry name" value="ADH_ZINC"/>
    <property type="match status" value="1"/>
</dbReference>
<dbReference type="SUPFAM" id="SSF51735">
    <property type="entry name" value="NAD(P)-binding Rossmann-fold domains"/>
    <property type="match status" value="1"/>
</dbReference>
<dbReference type="Pfam" id="PF08240">
    <property type="entry name" value="ADH_N"/>
    <property type="match status" value="1"/>
</dbReference>
<reference evidence="7 8" key="2">
    <citation type="journal article" date="2021" name="Curr. Genet.">
        <title>Genetic response to nitrogen starvation in the aggressive Eucalyptus foliar pathogen Teratosphaeria destructans.</title>
        <authorList>
            <person name="Havenga M."/>
            <person name="Wingfield B.D."/>
            <person name="Wingfield M.J."/>
            <person name="Dreyer L.L."/>
            <person name="Roets F."/>
            <person name="Aylward J."/>
        </authorList>
    </citation>
    <scope>NUCLEOTIDE SEQUENCE [LARGE SCALE GENOMIC DNA]</scope>
    <source>
        <strain evidence="7">CMW44962</strain>
    </source>
</reference>
<accession>A0A9W7W3Q0</accession>
<dbReference type="Gene3D" id="3.40.50.720">
    <property type="entry name" value="NAD(P)-binding Rossmann-like Domain"/>
    <property type="match status" value="1"/>
</dbReference>
<evidence type="ECO:0000259" key="5">
    <source>
        <dbReference type="Pfam" id="PF00107"/>
    </source>
</evidence>
<feature type="domain" description="Alcohol dehydrogenase-like N-terminal" evidence="6">
    <location>
        <begin position="80"/>
        <end position="182"/>
    </location>
</feature>
<organism evidence="7 8">
    <name type="scientific">Teratosphaeria destructans</name>
    <dbReference type="NCBI Taxonomy" id="418781"/>
    <lineage>
        <taxon>Eukaryota</taxon>
        <taxon>Fungi</taxon>
        <taxon>Dikarya</taxon>
        <taxon>Ascomycota</taxon>
        <taxon>Pezizomycotina</taxon>
        <taxon>Dothideomycetes</taxon>
        <taxon>Dothideomycetidae</taxon>
        <taxon>Mycosphaerellales</taxon>
        <taxon>Teratosphaeriaceae</taxon>
        <taxon>Teratosphaeria</taxon>
    </lineage>
</organism>
<keyword evidence="1 4" id="KW-0479">Metal-binding</keyword>
<dbReference type="OrthoDB" id="256333at2759"/>
<dbReference type="InterPro" id="IPR011032">
    <property type="entry name" value="GroES-like_sf"/>
</dbReference>
<evidence type="ECO:0000313" key="7">
    <source>
        <dbReference type="EMBL" id="KAH9829068.1"/>
    </source>
</evidence>
<dbReference type="Proteomes" id="UP001138500">
    <property type="component" value="Unassembled WGS sequence"/>
</dbReference>
<evidence type="ECO:0000256" key="1">
    <source>
        <dbReference type="ARBA" id="ARBA00022723"/>
    </source>
</evidence>
<evidence type="ECO:0000259" key="6">
    <source>
        <dbReference type="Pfam" id="PF08240"/>
    </source>
</evidence>